<feature type="domain" description="Probable transposase IS891/IS1136/IS1341" evidence="8">
    <location>
        <begin position="190"/>
        <end position="292"/>
    </location>
</feature>
<evidence type="ECO:0000313" key="11">
    <source>
        <dbReference type="EMBL" id="KKD37660.1"/>
    </source>
</evidence>
<dbReference type="InterPro" id="IPR010095">
    <property type="entry name" value="Cas12f1-like_TNB"/>
</dbReference>
<organism evidence="11 12">
    <name type="scientific">Limnoraphis robusta CS-951</name>
    <dbReference type="NCBI Taxonomy" id="1637645"/>
    <lineage>
        <taxon>Bacteria</taxon>
        <taxon>Bacillati</taxon>
        <taxon>Cyanobacteriota</taxon>
        <taxon>Cyanophyceae</taxon>
        <taxon>Oscillatoriophycideae</taxon>
        <taxon>Oscillatoriales</taxon>
        <taxon>Sirenicapillariaceae</taxon>
        <taxon>Limnoraphis</taxon>
    </lineage>
</organism>
<comment type="similarity">
    <text evidence="1">In the C-terminal section; belongs to the transposase 35 family.</text>
</comment>
<dbReference type="GO" id="GO:0032196">
    <property type="term" value="P:transposition"/>
    <property type="evidence" value="ECO:0007669"/>
    <property type="project" value="UniProtKB-KW"/>
</dbReference>
<keyword evidence="6" id="KW-0233">DNA recombination</keyword>
<dbReference type="Pfam" id="PF07282">
    <property type="entry name" value="Cas12f1-like_TNB"/>
    <property type="match status" value="1"/>
</dbReference>
<dbReference type="Pfam" id="PF12323">
    <property type="entry name" value="HTH_OrfB_IS605"/>
    <property type="match status" value="1"/>
</dbReference>
<gene>
    <name evidence="11" type="ORF">WN50_13140</name>
</gene>
<keyword evidence="5" id="KW-0238">DNA-binding</keyword>
<dbReference type="GO" id="GO:0006310">
    <property type="term" value="P:DNA recombination"/>
    <property type="evidence" value="ECO:0007669"/>
    <property type="project" value="UniProtKB-KW"/>
</dbReference>
<proteinExistence type="inferred from homology"/>
<dbReference type="GO" id="GO:0046872">
    <property type="term" value="F:metal ion binding"/>
    <property type="evidence" value="ECO:0007669"/>
    <property type="project" value="UniProtKB-KW"/>
</dbReference>
<evidence type="ECO:0000256" key="6">
    <source>
        <dbReference type="ARBA" id="ARBA00023172"/>
    </source>
</evidence>
<evidence type="ECO:0000259" key="9">
    <source>
        <dbReference type="Pfam" id="PF07282"/>
    </source>
</evidence>
<evidence type="ECO:0000256" key="4">
    <source>
        <dbReference type="ARBA" id="ARBA00022833"/>
    </source>
</evidence>
<dbReference type="NCBIfam" id="NF040570">
    <property type="entry name" value="guided_TnpB"/>
    <property type="match status" value="1"/>
</dbReference>
<protein>
    <submittedName>
        <fullName evidence="11">Transposase</fullName>
    </submittedName>
</protein>
<feature type="coiled-coil region" evidence="7">
    <location>
        <begin position="221"/>
        <end position="248"/>
    </location>
</feature>
<dbReference type="GO" id="GO:0003677">
    <property type="term" value="F:DNA binding"/>
    <property type="evidence" value="ECO:0007669"/>
    <property type="project" value="UniProtKB-KW"/>
</dbReference>
<evidence type="ECO:0000256" key="5">
    <source>
        <dbReference type="ARBA" id="ARBA00023125"/>
    </source>
</evidence>
<sequence length="398" mass="46568">MNYTYRIYPSAAQQKLMLSWLETCRRLYNRCLRDLKDWMNSRKCLIDRCSINREYIISLDIPFPGYMEQKRQLTQWKKTEPELKEVHSQVTQDVVKRLHNSWESFRQRGRGFPRFKKYGRYQSFLFPQFATNPIKGGQLKLPKIGLVDINLHREIPDGFKIKGVRVVSRCRGTKWFVVITIQADVIVPDPPSFGRAIGVDVGLIDFLATSDRLTISRPKFFVDLQRQLKLLQRRASRKQKRSKNWEKAQIKVARLHHKIANTRKDFHLKIAHQLCDQADSIFVEDIDYRVMAKGFLGKHSLDASFGQFRELLKWVCWKRGKFFAVVDHRGTSKQCPNCGNEWDNKLSIRWHTCDECGYSNNRDIASAEVICNRGIKKYPGTIGERKLPADCVLPGETR</sequence>
<reference evidence="11 12" key="1">
    <citation type="submission" date="2015-06" db="EMBL/GenBank/DDBJ databases">
        <title>Draft genome assembly of filamentous brackish cyanobacterium Limnoraphis robusta strain CS-951.</title>
        <authorList>
            <person name="Willis A."/>
            <person name="Parks M."/>
            <person name="Burford M.A."/>
        </authorList>
    </citation>
    <scope>NUCLEOTIDE SEQUENCE [LARGE SCALE GENOMIC DNA]</scope>
    <source>
        <strain evidence="11 12">CS-951</strain>
    </source>
</reference>
<dbReference type="EMBL" id="LATL02000339">
    <property type="protein sequence ID" value="KKD37660.1"/>
    <property type="molecule type" value="Genomic_DNA"/>
</dbReference>
<keyword evidence="2" id="KW-0815">Transposition</keyword>
<dbReference type="RefSeq" id="WP_046279013.1">
    <property type="nucleotide sequence ID" value="NZ_LATL02000339.1"/>
</dbReference>
<evidence type="ECO:0000313" key="12">
    <source>
        <dbReference type="Proteomes" id="UP000033607"/>
    </source>
</evidence>
<evidence type="ECO:0000259" key="8">
    <source>
        <dbReference type="Pfam" id="PF01385"/>
    </source>
</evidence>
<evidence type="ECO:0000256" key="1">
    <source>
        <dbReference type="ARBA" id="ARBA00008761"/>
    </source>
</evidence>
<dbReference type="AlphaFoldDB" id="A0A0F5YHI8"/>
<evidence type="ECO:0000256" key="7">
    <source>
        <dbReference type="SAM" id="Coils"/>
    </source>
</evidence>
<dbReference type="Proteomes" id="UP000033607">
    <property type="component" value="Unassembled WGS sequence"/>
</dbReference>
<dbReference type="InterPro" id="IPR001959">
    <property type="entry name" value="Transposase"/>
</dbReference>
<evidence type="ECO:0000256" key="2">
    <source>
        <dbReference type="ARBA" id="ARBA00022578"/>
    </source>
</evidence>
<keyword evidence="4" id="KW-0862">Zinc</keyword>
<keyword evidence="3" id="KW-0479">Metal-binding</keyword>
<dbReference type="Pfam" id="PF01385">
    <property type="entry name" value="OrfB_IS605"/>
    <property type="match status" value="1"/>
</dbReference>
<comment type="caution">
    <text evidence="11">The sequence shown here is derived from an EMBL/GenBank/DDBJ whole genome shotgun (WGS) entry which is preliminary data.</text>
</comment>
<evidence type="ECO:0000256" key="3">
    <source>
        <dbReference type="ARBA" id="ARBA00022723"/>
    </source>
</evidence>
<feature type="domain" description="Cas12f1-like TNB" evidence="9">
    <location>
        <begin position="305"/>
        <end position="370"/>
    </location>
</feature>
<keyword evidence="7" id="KW-0175">Coiled coil</keyword>
<feature type="domain" description="Transposase putative helix-turn-helix" evidence="10">
    <location>
        <begin position="2"/>
        <end position="43"/>
    </location>
</feature>
<evidence type="ECO:0000259" key="10">
    <source>
        <dbReference type="Pfam" id="PF12323"/>
    </source>
</evidence>
<dbReference type="InterPro" id="IPR021027">
    <property type="entry name" value="Transposase_put_HTH"/>
</dbReference>
<accession>A0A0F5YHI8</accession>
<name>A0A0F5YHI8_9CYAN</name>